<dbReference type="EMBL" id="MK279849">
    <property type="protein sequence ID" value="AZS07390.1"/>
    <property type="molecule type" value="Genomic_DNA"/>
</dbReference>
<evidence type="ECO:0000256" key="1">
    <source>
        <dbReference type="ARBA" id="ARBA00000632"/>
    </source>
</evidence>
<protein>
    <recommendedName>
        <fullName evidence="3">lysozyme</fullName>
        <ecNumber evidence="3">3.2.1.17</ecNumber>
    </recommendedName>
</protein>
<comment type="catalytic activity">
    <reaction evidence="1">
        <text>Hydrolysis of (1-&gt;4)-beta-linkages between N-acetylmuramic acid and N-acetyl-D-glucosamine residues in a peptidoglycan and between N-acetyl-D-glucosamine residues in chitodextrins.</text>
        <dbReference type="EC" id="3.2.1.17"/>
    </reaction>
</comment>
<name>A0A3S9UAR7_9CAUD</name>
<organism evidence="6 7">
    <name type="scientific">Mycobacterium phage Duke13</name>
    <dbReference type="NCBI Taxonomy" id="2499038"/>
    <lineage>
        <taxon>Viruses</taxon>
        <taxon>Duplodnaviria</taxon>
        <taxon>Heunggongvirae</taxon>
        <taxon>Uroviricota</taxon>
        <taxon>Caudoviricetes</taxon>
        <taxon>Omegavirus</taxon>
        <taxon>Omegavirus baka</taxon>
    </lineage>
</organism>
<evidence type="ECO:0000256" key="5">
    <source>
        <dbReference type="ARBA" id="ARBA00023295"/>
    </source>
</evidence>
<dbReference type="InterPro" id="IPR017853">
    <property type="entry name" value="GH"/>
</dbReference>
<dbReference type="EC" id="3.2.1.17" evidence="3"/>
<evidence type="ECO:0000256" key="2">
    <source>
        <dbReference type="ARBA" id="ARBA00010646"/>
    </source>
</evidence>
<comment type="similarity">
    <text evidence="2">Belongs to the glycosyl hydrolase 25 family.</text>
</comment>
<dbReference type="GO" id="GO:0009253">
    <property type="term" value="P:peptidoglycan catabolic process"/>
    <property type="evidence" value="ECO:0007669"/>
    <property type="project" value="InterPro"/>
</dbReference>
<dbReference type="InterPro" id="IPR002053">
    <property type="entry name" value="Glyco_hydro_25"/>
</dbReference>
<dbReference type="Gene3D" id="3.20.20.80">
    <property type="entry name" value="Glycosidases"/>
    <property type="match status" value="1"/>
</dbReference>
<keyword evidence="4" id="KW-0378">Hydrolase</keyword>
<accession>A0A3S9UAR7</accession>
<dbReference type="CDD" id="cd00599">
    <property type="entry name" value="GH25_muramidase"/>
    <property type="match status" value="1"/>
</dbReference>
<reference evidence="6 7" key="1">
    <citation type="submission" date="2018-12" db="EMBL/GenBank/DDBJ databases">
        <authorList>
            <person name="Betsko A.J."/>
            <person name="Stoner T.H."/>
            <person name="Garlena R.A."/>
            <person name="Russell D.A."/>
            <person name="Pope W.H."/>
            <person name="Jacobs-Sera D."/>
            <person name="Hatfull G.F."/>
        </authorList>
    </citation>
    <scope>NUCLEOTIDE SEQUENCE [LARGE SCALE GENOMIC DNA]</scope>
</reference>
<dbReference type="GO" id="GO:0003796">
    <property type="term" value="F:lysozyme activity"/>
    <property type="evidence" value="ECO:0007669"/>
    <property type="project" value="UniProtKB-EC"/>
</dbReference>
<dbReference type="SUPFAM" id="SSF51445">
    <property type="entry name" value="(Trans)glycosidases"/>
    <property type="match status" value="1"/>
</dbReference>
<evidence type="ECO:0000313" key="7">
    <source>
        <dbReference type="Proteomes" id="UP000287876"/>
    </source>
</evidence>
<dbReference type="Pfam" id="PF01183">
    <property type="entry name" value="Glyco_hydro_25"/>
    <property type="match status" value="1"/>
</dbReference>
<evidence type="ECO:0000256" key="4">
    <source>
        <dbReference type="ARBA" id="ARBA00022801"/>
    </source>
</evidence>
<dbReference type="SMART" id="SM00641">
    <property type="entry name" value="Glyco_25"/>
    <property type="match status" value="1"/>
</dbReference>
<dbReference type="PANTHER" id="PTHR34135:SF2">
    <property type="entry name" value="LYSOZYME"/>
    <property type="match status" value="1"/>
</dbReference>
<evidence type="ECO:0000313" key="6">
    <source>
        <dbReference type="EMBL" id="AZS07390.1"/>
    </source>
</evidence>
<dbReference type="PANTHER" id="PTHR34135">
    <property type="entry name" value="LYSOZYME"/>
    <property type="match status" value="1"/>
</dbReference>
<sequence>MTTRLNVEFAKKILVDRIGNNYVYGGNWDPFNLKKGTDCSGLVIDICDAVRNGTKMAWSRHGMSTETWRPPSMGGRANPVNGPFGTVMVNHPSQFPDNAIVKIAIHHGPGGGANSHTWCSVDGMRGESAGSKGCVTGSAARDPYDTSYANNWWYLPGPIVEDGSPIPEDPNAVTWGIDISNHQGEMDLNRVKAEGFDFIWCKVSEGANYRDPFWPGNRDKARAAGLILAGYHYVRTGDPAAQAKTFVEHLGDKSIPAMLDFEDGSGNIEQFWAVKAEIEKLGVQVRLSYIPDWYWERIGKPDLSKVPGLISSEYVSGTGYASVLYPGNSSNFWKAYGGRTPDVLQFTDRALVAGKSVDANAFRGTPDKLRRLLGAGGDDFLSALSDAEQRLLFDRTNQLWGALFNPIASLSKYRAEGEGEVHKTKDLVRNIDAMTHETLVERQAMMGNPEALALVKREADKGDKWAACVYKYCTEEA</sequence>
<evidence type="ECO:0000256" key="3">
    <source>
        <dbReference type="ARBA" id="ARBA00012732"/>
    </source>
</evidence>
<gene>
    <name evidence="6" type="primary">50</name>
    <name evidence="6" type="ORF">PBI_DUKE13_50</name>
</gene>
<dbReference type="GO" id="GO:0016052">
    <property type="term" value="P:carbohydrate catabolic process"/>
    <property type="evidence" value="ECO:0007669"/>
    <property type="project" value="TreeGrafter"/>
</dbReference>
<proteinExistence type="inferred from homology"/>
<dbReference type="GO" id="GO:0016998">
    <property type="term" value="P:cell wall macromolecule catabolic process"/>
    <property type="evidence" value="ECO:0007669"/>
    <property type="project" value="InterPro"/>
</dbReference>
<dbReference type="PROSITE" id="PS51904">
    <property type="entry name" value="GLYCOSYL_HYDROL_F25_2"/>
    <property type="match status" value="1"/>
</dbReference>
<dbReference type="InterPro" id="IPR018077">
    <property type="entry name" value="Glyco_hydro_fam25_subgr"/>
</dbReference>
<keyword evidence="5" id="KW-0326">Glycosidase</keyword>
<dbReference type="Proteomes" id="UP000287876">
    <property type="component" value="Segment"/>
</dbReference>